<evidence type="ECO:0000313" key="7">
    <source>
        <dbReference type="EMBL" id="MBB6734298.1"/>
    </source>
</evidence>
<evidence type="ECO:0000256" key="4">
    <source>
        <dbReference type="ARBA" id="ARBA00022842"/>
    </source>
</evidence>
<evidence type="ECO:0000256" key="5">
    <source>
        <dbReference type="ARBA" id="ARBA00023277"/>
    </source>
</evidence>
<dbReference type="GO" id="GO:0016787">
    <property type="term" value="F:hydrolase activity"/>
    <property type="evidence" value="ECO:0007669"/>
    <property type="project" value="UniProtKB-KW"/>
</dbReference>
<dbReference type="PANTHER" id="PTHR31609">
    <property type="entry name" value="YDJC DEACETYLASE FAMILY MEMBER"/>
    <property type="match status" value="1"/>
</dbReference>
<comment type="cofactor">
    <cofactor evidence="1">
        <name>Mg(2+)</name>
        <dbReference type="ChEBI" id="CHEBI:18420"/>
    </cofactor>
</comment>
<organism evidence="7 8">
    <name type="scientific">Cohnella zeiphila</name>
    <dbReference type="NCBI Taxonomy" id="2761120"/>
    <lineage>
        <taxon>Bacteria</taxon>
        <taxon>Bacillati</taxon>
        <taxon>Bacillota</taxon>
        <taxon>Bacilli</taxon>
        <taxon>Bacillales</taxon>
        <taxon>Paenibacillaceae</taxon>
        <taxon>Cohnella</taxon>
    </lineage>
</organism>
<dbReference type="Proteomes" id="UP000564644">
    <property type="component" value="Unassembled WGS sequence"/>
</dbReference>
<protein>
    <submittedName>
        <fullName evidence="7">ChbG/HpnK family deacetylase</fullName>
    </submittedName>
</protein>
<evidence type="ECO:0000256" key="6">
    <source>
        <dbReference type="SAM" id="MobiDB-lite"/>
    </source>
</evidence>
<keyword evidence="5" id="KW-0119">Carbohydrate metabolism</keyword>
<evidence type="ECO:0000313" key="8">
    <source>
        <dbReference type="Proteomes" id="UP000564644"/>
    </source>
</evidence>
<reference evidence="7 8" key="1">
    <citation type="submission" date="2020-08" db="EMBL/GenBank/DDBJ databases">
        <title>Cohnella phylogeny.</title>
        <authorList>
            <person name="Dunlap C."/>
        </authorList>
    </citation>
    <scope>NUCLEOTIDE SEQUENCE [LARGE SCALE GENOMIC DNA]</scope>
    <source>
        <strain evidence="7 8">CBP 2801</strain>
    </source>
</reference>
<dbReference type="PANTHER" id="PTHR31609:SF1">
    <property type="entry name" value="CARBOHYDRATE DEACETYLASE"/>
    <property type="match status" value="1"/>
</dbReference>
<dbReference type="RefSeq" id="WP_185131936.1">
    <property type="nucleotide sequence ID" value="NZ_JACJVO010000032.1"/>
</dbReference>
<keyword evidence="3" id="KW-0378">Hydrolase</keyword>
<comment type="caution">
    <text evidence="7">The sequence shown here is derived from an EMBL/GenBank/DDBJ whole genome shotgun (WGS) entry which is preliminary data.</text>
</comment>
<dbReference type="GO" id="GO:0019213">
    <property type="term" value="F:deacetylase activity"/>
    <property type="evidence" value="ECO:0007669"/>
    <property type="project" value="TreeGrafter"/>
</dbReference>
<feature type="compositionally biased region" description="Basic residues" evidence="6">
    <location>
        <begin position="290"/>
        <end position="309"/>
    </location>
</feature>
<dbReference type="InterPro" id="IPR011330">
    <property type="entry name" value="Glyco_hydro/deAcase_b/a-brl"/>
</dbReference>
<keyword evidence="8" id="KW-1185">Reference proteome</keyword>
<feature type="region of interest" description="Disordered" evidence="6">
    <location>
        <begin position="253"/>
        <end position="309"/>
    </location>
</feature>
<proteinExistence type="predicted"/>
<accession>A0A7X0SUW3</accession>
<keyword evidence="2" id="KW-0479">Metal-binding</keyword>
<gene>
    <name evidence="7" type="ORF">H7C18_25575</name>
</gene>
<dbReference type="EMBL" id="JACJVO010000032">
    <property type="protein sequence ID" value="MBB6734298.1"/>
    <property type="molecule type" value="Genomic_DNA"/>
</dbReference>
<dbReference type="InterPro" id="IPR006879">
    <property type="entry name" value="YdjC-like"/>
</dbReference>
<dbReference type="AlphaFoldDB" id="A0A7X0SUW3"/>
<sequence length="309" mass="34266">MERQVILNADDFGLTRGVNAGIVRAYLAGGVTSASLMVNMPGFGDAVRLARALPGLGVGLHFNLTYGRPLSDPKKVPSLVTPDGAFLDGKIPRVRAAADVARELEAQWSRFAKTDLSPTHLDSHQLLHQTDPVIYMVMAEKACRENVPLRRSQVVHPLPNLPQPRMTDTILLDTYGDDEGLQRLRQHLRSLPEGIAEIMCHPGCVDDALREISAWTDIRERELKVFASREVSQALRELGIVPVNYRMVRDRPAPADIPLPVRPAAKAQPVHRRRSAKGRSADGPGGKLPPQKRSRLSRRHGVQNRRWNS</sequence>
<dbReference type="GO" id="GO:0005975">
    <property type="term" value="P:carbohydrate metabolic process"/>
    <property type="evidence" value="ECO:0007669"/>
    <property type="project" value="InterPro"/>
</dbReference>
<dbReference type="SUPFAM" id="SSF88713">
    <property type="entry name" value="Glycoside hydrolase/deacetylase"/>
    <property type="match status" value="1"/>
</dbReference>
<dbReference type="Gene3D" id="3.20.20.370">
    <property type="entry name" value="Glycoside hydrolase/deacetylase"/>
    <property type="match status" value="1"/>
</dbReference>
<evidence type="ECO:0000256" key="1">
    <source>
        <dbReference type="ARBA" id="ARBA00001946"/>
    </source>
</evidence>
<evidence type="ECO:0000256" key="3">
    <source>
        <dbReference type="ARBA" id="ARBA00022801"/>
    </source>
</evidence>
<evidence type="ECO:0000256" key="2">
    <source>
        <dbReference type="ARBA" id="ARBA00022723"/>
    </source>
</evidence>
<name>A0A7X0SUW3_9BACL</name>
<dbReference type="Pfam" id="PF04794">
    <property type="entry name" value="YdjC"/>
    <property type="match status" value="1"/>
</dbReference>
<keyword evidence="4" id="KW-0460">Magnesium</keyword>
<dbReference type="GO" id="GO:0046872">
    <property type="term" value="F:metal ion binding"/>
    <property type="evidence" value="ECO:0007669"/>
    <property type="project" value="UniProtKB-KW"/>
</dbReference>